<keyword evidence="3" id="KW-1185">Reference proteome</keyword>
<reference evidence="3" key="1">
    <citation type="journal article" date="2019" name="Int. J. Syst. Evol. Microbiol.">
        <title>The Global Catalogue of Microorganisms (GCM) 10K type strain sequencing project: providing services to taxonomists for standard genome sequencing and annotation.</title>
        <authorList>
            <consortium name="The Broad Institute Genomics Platform"/>
            <consortium name="The Broad Institute Genome Sequencing Center for Infectious Disease"/>
            <person name="Wu L."/>
            <person name="Ma J."/>
        </authorList>
    </citation>
    <scope>NUCLEOTIDE SEQUENCE [LARGE SCALE GENOMIC DNA]</scope>
    <source>
        <strain evidence="3">IBRC-M 10703</strain>
    </source>
</reference>
<keyword evidence="1" id="KW-1133">Transmembrane helix</keyword>
<name>A0ABV8GZT9_9BACI</name>
<keyword evidence="1" id="KW-0472">Membrane</keyword>
<proteinExistence type="predicted"/>
<dbReference type="Pfam" id="PF09578">
    <property type="entry name" value="Spore_YabQ"/>
    <property type="match status" value="1"/>
</dbReference>
<protein>
    <submittedName>
        <fullName evidence="2">Spore cortex biosynthesis protein YabQ</fullName>
    </submittedName>
</protein>
<evidence type="ECO:0000313" key="3">
    <source>
        <dbReference type="Proteomes" id="UP001595772"/>
    </source>
</evidence>
<gene>
    <name evidence="2" type="primary">yabQ</name>
    <name evidence="2" type="ORF">ACFOUV_09945</name>
</gene>
<dbReference type="NCBIfam" id="TIGR02893">
    <property type="entry name" value="spore_yabQ"/>
    <property type="match status" value="1"/>
</dbReference>
<sequence>MTLSVQFLTLIAMVSSGFYLGIIQETFRRFTPYWKNSIFLTYFLEISFWLTQTGIIFYVLFRVNAGELRLYVFLACLLGFSMYQVFAKSIYKIALEWIIQITTAIYRFFKSLFQGLIITPISWIIKLILRIIVSIITLLGSIILFILKMILTPFGWIAIGMYKVAPNRFKNFLHKIAGFYSTMKNICYKYLKYLKSKRR</sequence>
<feature type="transmembrane region" description="Helical" evidence="1">
    <location>
        <begin position="39"/>
        <end position="61"/>
    </location>
</feature>
<keyword evidence="1" id="KW-0812">Transmembrane</keyword>
<feature type="transmembrane region" description="Helical" evidence="1">
    <location>
        <begin position="116"/>
        <end position="136"/>
    </location>
</feature>
<accession>A0ABV8GZT9</accession>
<evidence type="ECO:0000313" key="2">
    <source>
        <dbReference type="EMBL" id="MFC4024114.1"/>
    </source>
</evidence>
<dbReference type="Proteomes" id="UP001595772">
    <property type="component" value="Unassembled WGS sequence"/>
</dbReference>
<organism evidence="2 3">
    <name type="scientific">Oceanobacillus longus</name>
    <dbReference type="NCBI Taxonomy" id="930120"/>
    <lineage>
        <taxon>Bacteria</taxon>
        <taxon>Bacillati</taxon>
        <taxon>Bacillota</taxon>
        <taxon>Bacilli</taxon>
        <taxon>Bacillales</taxon>
        <taxon>Bacillaceae</taxon>
        <taxon>Oceanobacillus</taxon>
    </lineage>
</organism>
<feature type="transmembrane region" description="Helical" evidence="1">
    <location>
        <begin position="142"/>
        <end position="165"/>
    </location>
</feature>
<comment type="caution">
    <text evidence="2">The sequence shown here is derived from an EMBL/GenBank/DDBJ whole genome shotgun (WGS) entry which is preliminary data.</text>
</comment>
<dbReference type="RefSeq" id="WP_379496618.1">
    <property type="nucleotide sequence ID" value="NZ_JBHSAO010000007.1"/>
</dbReference>
<feature type="transmembrane region" description="Helical" evidence="1">
    <location>
        <begin position="68"/>
        <end position="87"/>
    </location>
</feature>
<dbReference type="EMBL" id="JBHSAO010000007">
    <property type="protein sequence ID" value="MFC4024114.1"/>
    <property type="molecule type" value="Genomic_DNA"/>
</dbReference>
<feature type="transmembrane region" description="Helical" evidence="1">
    <location>
        <begin position="7"/>
        <end position="27"/>
    </location>
</feature>
<evidence type="ECO:0000256" key="1">
    <source>
        <dbReference type="SAM" id="Phobius"/>
    </source>
</evidence>
<dbReference type="InterPro" id="IPR019074">
    <property type="entry name" value="YabQ"/>
</dbReference>